<dbReference type="Gene3D" id="3.40.50.450">
    <property type="match status" value="1"/>
</dbReference>
<name>A0AB34IAK3_PRYPA</name>
<proteinExistence type="predicted"/>
<dbReference type="SUPFAM" id="SSF52200">
    <property type="entry name" value="Toll/Interleukin receptor TIR domain"/>
    <property type="match status" value="1"/>
</dbReference>
<dbReference type="Proteomes" id="UP001515480">
    <property type="component" value="Unassembled WGS sequence"/>
</dbReference>
<dbReference type="InterPro" id="IPR035897">
    <property type="entry name" value="Toll_tir_struct_dom_sf"/>
</dbReference>
<dbReference type="EMBL" id="JBGBPQ010000033">
    <property type="protein sequence ID" value="KAL1495255.1"/>
    <property type="molecule type" value="Genomic_DNA"/>
</dbReference>
<accession>A0AB34IAK3</accession>
<sequence>MRWAEAIEKTIKECKVFVALCTPTHGEREASSWTYLELRTADRLRKPILAVWHSVAVDAAVAQLLGMMAMFGVHAVSSAGNATVEGRVELLERSRLSHKLQQMRGDGSSVGRRAQRRRTRAEARG</sequence>
<protein>
    <recommendedName>
        <fullName evidence="4">TIR domain-containing protein</fullName>
    </recommendedName>
</protein>
<evidence type="ECO:0008006" key="4">
    <source>
        <dbReference type="Google" id="ProtNLM"/>
    </source>
</evidence>
<evidence type="ECO:0000313" key="3">
    <source>
        <dbReference type="Proteomes" id="UP001515480"/>
    </source>
</evidence>
<dbReference type="AlphaFoldDB" id="A0AB34IAK3"/>
<organism evidence="2 3">
    <name type="scientific">Prymnesium parvum</name>
    <name type="common">Toxic golden alga</name>
    <dbReference type="NCBI Taxonomy" id="97485"/>
    <lineage>
        <taxon>Eukaryota</taxon>
        <taxon>Haptista</taxon>
        <taxon>Haptophyta</taxon>
        <taxon>Prymnesiophyceae</taxon>
        <taxon>Prymnesiales</taxon>
        <taxon>Prymnesiaceae</taxon>
        <taxon>Prymnesium</taxon>
    </lineage>
</organism>
<comment type="caution">
    <text evidence="2">The sequence shown here is derived from an EMBL/GenBank/DDBJ whole genome shotgun (WGS) entry which is preliminary data.</text>
</comment>
<reference evidence="2 3" key="1">
    <citation type="journal article" date="2024" name="Science">
        <title>Giant polyketide synthase enzymes in the biosynthesis of giant marine polyether toxins.</title>
        <authorList>
            <person name="Fallon T.R."/>
            <person name="Shende V.V."/>
            <person name="Wierzbicki I.H."/>
            <person name="Pendleton A.L."/>
            <person name="Watervoot N.F."/>
            <person name="Auber R.P."/>
            <person name="Gonzalez D.J."/>
            <person name="Wisecaver J.H."/>
            <person name="Moore B.S."/>
        </authorList>
    </citation>
    <scope>NUCLEOTIDE SEQUENCE [LARGE SCALE GENOMIC DNA]</scope>
    <source>
        <strain evidence="2 3">12B1</strain>
    </source>
</reference>
<feature type="region of interest" description="Disordered" evidence="1">
    <location>
        <begin position="99"/>
        <end position="125"/>
    </location>
</feature>
<gene>
    <name evidence="2" type="ORF">AB1Y20_017116</name>
</gene>
<evidence type="ECO:0000256" key="1">
    <source>
        <dbReference type="SAM" id="MobiDB-lite"/>
    </source>
</evidence>
<keyword evidence="3" id="KW-1185">Reference proteome</keyword>
<evidence type="ECO:0000313" key="2">
    <source>
        <dbReference type="EMBL" id="KAL1495255.1"/>
    </source>
</evidence>